<keyword evidence="3" id="KW-1185">Reference proteome</keyword>
<dbReference type="Proteomes" id="UP001066276">
    <property type="component" value="Chromosome 6"/>
</dbReference>
<reference evidence="2" key="1">
    <citation type="journal article" date="2022" name="bioRxiv">
        <title>Sequencing and chromosome-scale assembly of the giantPleurodeles waltlgenome.</title>
        <authorList>
            <person name="Brown T."/>
            <person name="Elewa A."/>
            <person name="Iarovenko S."/>
            <person name="Subramanian E."/>
            <person name="Araus A.J."/>
            <person name="Petzold A."/>
            <person name="Susuki M."/>
            <person name="Suzuki K.-i.T."/>
            <person name="Hayashi T."/>
            <person name="Toyoda A."/>
            <person name="Oliveira C."/>
            <person name="Osipova E."/>
            <person name="Leigh N.D."/>
            <person name="Simon A."/>
            <person name="Yun M.H."/>
        </authorList>
    </citation>
    <scope>NUCLEOTIDE SEQUENCE</scope>
    <source>
        <strain evidence="2">20211129_DDA</strain>
        <tissue evidence="2">Liver</tissue>
    </source>
</reference>
<evidence type="ECO:0000256" key="1">
    <source>
        <dbReference type="SAM" id="MobiDB-lite"/>
    </source>
</evidence>
<gene>
    <name evidence="2" type="ORF">NDU88_012253</name>
</gene>
<evidence type="ECO:0000313" key="3">
    <source>
        <dbReference type="Proteomes" id="UP001066276"/>
    </source>
</evidence>
<proteinExistence type="predicted"/>
<accession>A0AAV7R5N4</accession>
<evidence type="ECO:0000313" key="2">
    <source>
        <dbReference type="EMBL" id="KAJ1145970.1"/>
    </source>
</evidence>
<organism evidence="2 3">
    <name type="scientific">Pleurodeles waltl</name>
    <name type="common">Iberian ribbed newt</name>
    <dbReference type="NCBI Taxonomy" id="8319"/>
    <lineage>
        <taxon>Eukaryota</taxon>
        <taxon>Metazoa</taxon>
        <taxon>Chordata</taxon>
        <taxon>Craniata</taxon>
        <taxon>Vertebrata</taxon>
        <taxon>Euteleostomi</taxon>
        <taxon>Amphibia</taxon>
        <taxon>Batrachia</taxon>
        <taxon>Caudata</taxon>
        <taxon>Salamandroidea</taxon>
        <taxon>Salamandridae</taxon>
        <taxon>Pleurodelinae</taxon>
        <taxon>Pleurodeles</taxon>
    </lineage>
</organism>
<feature type="region of interest" description="Disordered" evidence="1">
    <location>
        <begin position="58"/>
        <end position="81"/>
    </location>
</feature>
<comment type="caution">
    <text evidence="2">The sequence shown here is derived from an EMBL/GenBank/DDBJ whole genome shotgun (WGS) entry which is preliminary data.</text>
</comment>
<protein>
    <submittedName>
        <fullName evidence="2">Uncharacterized protein</fullName>
    </submittedName>
</protein>
<name>A0AAV7R5N4_PLEWA</name>
<sequence>MTWSNFVSYVPLPHLPLEARDTLEMEGIAEGALVENHSETNRIDSCGRLEVLCEERMDENRTTEEENAVLGGEHGGRQDSRALSAHLGSPAEGSEGLFLFEFRIGGRMCLEGRALDREGIGGAASWTHAAQELRRSR</sequence>
<dbReference type="AlphaFoldDB" id="A0AAV7R5N4"/>
<dbReference type="EMBL" id="JANPWB010000010">
    <property type="protein sequence ID" value="KAJ1145970.1"/>
    <property type="molecule type" value="Genomic_DNA"/>
</dbReference>